<dbReference type="EMBL" id="KE346366">
    <property type="protein sequence ID" value="KJE94097.1"/>
    <property type="molecule type" value="Genomic_DNA"/>
</dbReference>
<comment type="subcellular location">
    <subcellularLocation>
        <location evidence="2">Cytoplasm</location>
    </subcellularLocation>
    <subcellularLocation>
        <location evidence="1">Nucleus</location>
    </subcellularLocation>
</comment>
<keyword evidence="7" id="KW-0539">Nucleus</keyword>
<protein>
    <recommendedName>
        <fullName evidence="8">Exportin-4</fullName>
    </recommendedName>
</protein>
<feature type="compositionally biased region" description="Acidic residues" evidence="9">
    <location>
        <begin position="557"/>
        <end position="572"/>
    </location>
</feature>
<gene>
    <name evidence="10" type="ORF">CAOG_004787</name>
</gene>
<feature type="region of interest" description="Disordered" evidence="9">
    <location>
        <begin position="547"/>
        <end position="572"/>
    </location>
</feature>
<dbReference type="PANTHER" id="PTHR12596:SF1">
    <property type="entry name" value="EXPORTIN-4"/>
    <property type="match status" value="1"/>
</dbReference>
<dbReference type="SUPFAM" id="SSF48371">
    <property type="entry name" value="ARM repeat"/>
    <property type="match status" value="1"/>
</dbReference>
<dbReference type="InterPro" id="IPR011989">
    <property type="entry name" value="ARM-like"/>
</dbReference>
<evidence type="ECO:0000256" key="7">
    <source>
        <dbReference type="ARBA" id="ARBA00023242"/>
    </source>
</evidence>
<evidence type="ECO:0000256" key="6">
    <source>
        <dbReference type="ARBA" id="ARBA00022927"/>
    </source>
</evidence>
<evidence type="ECO:0000256" key="9">
    <source>
        <dbReference type="SAM" id="MobiDB-lite"/>
    </source>
</evidence>
<evidence type="ECO:0000256" key="5">
    <source>
        <dbReference type="ARBA" id="ARBA00022490"/>
    </source>
</evidence>
<dbReference type="GO" id="GO:0005737">
    <property type="term" value="C:cytoplasm"/>
    <property type="evidence" value="ECO:0007669"/>
    <property type="project" value="UniProtKB-SubCell"/>
</dbReference>
<evidence type="ECO:0000256" key="2">
    <source>
        <dbReference type="ARBA" id="ARBA00004496"/>
    </source>
</evidence>
<dbReference type="GO" id="GO:0005643">
    <property type="term" value="C:nuclear pore"/>
    <property type="evidence" value="ECO:0007669"/>
    <property type="project" value="TreeGrafter"/>
</dbReference>
<name>A0A0D2VSL8_CAPO3</name>
<reference evidence="11" key="1">
    <citation type="submission" date="2011-02" db="EMBL/GenBank/DDBJ databases">
        <title>The Genome Sequence of Capsaspora owczarzaki ATCC 30864.</title>
        <authorList>
            <person name="Russ C."/>
            <person name="Cuomo C."/>
            <person name="Burger G."/>
            <person name="Gray M.W."/>
            <person name="Holland P.W.H."/>
            <person name="King N."/>
            <person name="Lang F.B.F."/>
            <person name="Roger A.J."/>
            <person name="Ruiz-Trillo I."/>
            <person name="Young S.K."/>
            <person name="Zeng Q."/>
            <person name="Gargeya S."/>
            <person name="Alvarado L."/>
            <person name="Berlin A."/>
            <person name="Chapman S.B."/>
            <person name="Chen Z."/>
            <person name="Freedman E."/>
            <person name="Gellesch M."/>
            <person name="Goldberg J."/>
            <person name="Griggs A."/>
            <person name="Gujja S."/>
            <person name="Heilman E."/>
            <person name="Heiman D."/>
            <person name="Howarth C."/>
            <person name="Mehta T."/>
            <person name="Neiman D."/>
            <person name="Pearson M."/>
            <person name="Roberts A."/>
            <person name="Saif S."/>
            <person name="Shea T."/>
            <person name="Shenoy N."/>
            <person name="Sisk P."/>
            <person name="Stolte C."/>
            <person name="Sykes S."/>
            <person name="White J."/>
            <person name="Yandava C."/>
            <person name="Haas B."/>
            <person name="Nusbaum C."/>
            <person name="Birren B."/>
        </authorList>
    </citation>
    <scope>NUCLEOTIDE SEQUENCE</scope>
    <source>
        <strain evidence="11">ATCC 30864</strain>
    </source>
</reference>
<evidence type="ECO:0000256" key="8">
    <source>
        <dbReference type="ARBA" id="ARBA00040444"/>
    </source>
</evidence>
<proteinExistence type="inferred from homology"/>
<evidence type="ECO:0000256" key="3">
    <source>
        <dbReference type="ARBA" id="ARBA00009466"/>
    </source>
</evidence>
<dbReference type="GO" id="GO:0005049">
    <property type="term" value="F:nuclear export signal receptor activity"/>
    <property type="evidence" value="ECO:0007669"/>
    <property type="project" value="InterPro"/>
</dbReference>
<dbReference type="Gene3D" id="1.25.10.10">
    <property type="entry name" value="Leucine-rich Repeat Variant"/>
    <property type="match status" value="1"/>
</dbReference>
<evidence type="ECO:0000256" key="1">
    <source>
        <dbReference type="ARBA" id="ARBA00004123"/>
    </source>
</evidence>
<keyword evidence="11" id="KW-1185">Reference proteome</keyword>
<dbReference type="InterPro" id="IPR016024">
    <property type="entry name" value="ARM-type_fold"/>
</dbReference>
<dbReference type="InParanoid" id="A0A0D2VSL8"/>
<keyword evidence="5" id="KW-0963">Cytoplasm</keyword>
<evidence type="ECO:0000313" key="11">
    <source>
        <dbReference type="Proteomes" id="UP000008743"/>
    </source>
</evidence>
<dbReference type="InterPro" id="IPR044189">
    <property type="entry name" value="XPO4/7-like"/>
</dbReference>
<organism evidence="10 11">
    <name type="scientific">Capsaspora owczarzaki (strain ATCC 30864)</name>
    <dbReference type="NCBI Taxonomy" id="595528"/>
    <lineage>
        <taxon>Eukaryota</taxon>
        <taxon>Filasterea</taxon>
        <taxon>Capsaspora</taxon>
    </lineage>
</organism>
<dbReference type="eggNOG" id="KOG4541">
    <property type="taxonomic scope" value="Eukaryota"/>
</dbReference>
<dbReference type="STRING" id="595528.A0A0D2VSL8"/>
<comment type="similarity">
    <text evidence="3">Belongs to the exportin family.</text>
</comment>
<sequence length="1361" mass="150796">MDDFVGLCHRLQSAAAAGNDYVVARETQAASEALLNEFEATPDALDTARMVLDWSDASSHLQFRMLQTINRAVKRDWNFVSEEYIVDLLTYLLNKAAEVIQTPRSPRYIRNAFCTTIASVLRQGWLDESNPERARRHHQRLLDTLPSFLLSDQPQFRLLGAALSIAALEAFSIFKPPETIEYHHLRKREFEHTALLPMFAQTLDALHNSIMTLIGVISEFQQAPATNHPLMPALSSWLVVTSQLLNACCQIVSWQFTTEVMPRFDTTDNTQTMPLKPPAAWRPVFVSSLPPLAALEQQHSLLARGPETSWLVSFFFSMYDLLRPVAFSGLFSNFSELNSHLSDCTEMAHRCIEQLSSLHGPLLDQDGPAPGAPMALAKASYFQCYVQHLVNLTSGWLDDYRRVCQQQRQQQQHDMNHDRRGHRQRHVGVSAGDVGSIDLGDGGPLDRELTALTTTFKRLTNACGVVSMCNMLGNEQMLVRFAECMVALSCACMKPETKAIERSAADGLEELLTAWGPLLSHEAARDFWHPHAFQVFATFVESKMQSTNINSASDSKNDEDDDDDDDDDDLASLDDDEFDVDHAVFAELLQSVAQLGRHCILQAIELLTKCLHERLQMLDSWATQLPSVVANVQATQRADSSSAMLALVVKASRLPPGFNDQLHWLVLIAGCLIADPQGTGETPLIPREVMNASHHSSAVHGDDPVVGLISLVHELCNIESRVLTMELGFLPASLLSPELALTLVWWLNRWTATYLLLDERNYSTGGQHLSPAIVNAYGHDTPHEHIIPEMILGKISLNLVHWNSEPRVVRESVDLLQTFTTGRVTCAVALCSPAVADIVRNLCAEAALTEIALSPVYANLPLEAAQQQCVSLFNGNAFQRTSLTNLPSSTLTTLTNSLCEMGVSDIGSHAARSAAALVARYLSRPDADAAELELTRQRIIEGQELKLHQQRHTATLLDAVTSKFRSLVQHPHFTATAQLHPVRLAVEKHLECLCGIALLTPGNDATAELLASYLHELFPLLIELIALYSTCPEICTLVVSLFGGIAEKQIAMLSQRNSDRFLQAVVSMAETFFHYRMANTIAATRAGDMEETRHSDLLVLIKLFEDVLHREFLDLNSGLDAFGDSDGLVAEVHVHPEPGGIAATTVVLHGLRLLIPVVCRDLMLIPYIANGLFKLISFTLSFCAERLLQPEHAQDWELIVHAVTMGLASNHNDTVRYSFQAVFDLCRQSFKVASGDSPLQEPQQALDLSALPPHVPATLDAMLRATVENMVLKPFSYGHMDTAAESLLAAICCVPSSYQAFVHEIVESQRNIIDPTRLERLQEALLSLLFGFNKPTEKETLQAFRARCRQALPSARSVISR</sequence>
<dbReference type="PhylomeDB" id="A0A0D2VSL8"/>
<dbReference type="Proteomes" id="UP000008743">
    <property type="component" value="Unassembled WGS sequence"/>
</dbReference>
<evidence type="ECO:0000256" key="4">
    <source>
        <dbReference type="ARBA" id="ARBA00022448"/>
    </source>
</evidence>
<keyword evidence="4" id="KW-0813">Transport</keyword>
<dbReference type="PANTHER" id="PTHR12596">
    <property type="entry name" value="EXPORTIN 4,7-RELATED"/>
    <property type="match status" value="1"/>
</dbReference>
<accession>A0A0D2VSL8</accession>
<dbReference type="GO" id="GO:0006611">
    <property type="term" value="P:protein export from nucleus"/>
    <property type="evidence" value="ECO:0007669"/>
    <property type="project" value="TreeGrafter"/>
</dbReference>
<dbReference type="RefSeq" id="XP_004347538.2">
    <property type="nucleotide sequence ID" value="XM_004347488.2"/>
</dbReference>
<keyword evidence="6" id="KW-0653">Protein transport</keyword>
<dbReference type="OrthoDB" id="5548448at2759"/>
<evidence type="ECO:0000313" key="10">
    <source>
        <dbReference type="EMBL" id="KJE94097.1"/>
    </source>
</evidence>